<sequence>MSRWTIDEPTTLDFDGVVTLRTTLIAGSISVLASDERPSVMVSEVEGPPLVIAHEAGMLTITHERLLEGVLSWLRTRNARAAITVTVPHDCPVTVNLVSADAVITGLTARTSIKCASGGITLDGVTGTVDANTVSGDIEAQGLDGTVSFTSVSGDLALAGGAVERLTARSVSGRIAADLDLVGDGKVEVNTVSGEVALRVPESIGARVTLNAAAGRIETSFPELARTDRAVATTVSGKVGDGSGRLSVNTVSGSITLLGRDDEAPEISTPRMEK</sequence>
<accession>A0A7D3VZ11</accession>
<feature type="domain" description="DUF4097" evidence="1">
    <location>
        <begin position="75"/>
        <end position="257"/>
    </location>
</feature>
<dbReference type="EMBL" id="CP053892">
    <property type="protein sequence ID" value="QKG25739.1"/>
    <property type="molecule type" value="Genomic_DNA"/>
</dbReference>
<dbReference type="Pfam" id="PF13349">
    <property type="entry name" value="DUF4097"/>
    <property type="match status" value="1"/>
</dbReference>
<organism evidence="2 3">
    <name type="scientific">Actinomadura verrucosospora</name>
    <dbReference type="NCBI Taxonomy" id="46165"/>
    <lineage>
        <taxon>Bacteria</taxon>
        <taxon>Bacillati</taxon>
        <taxon>Actinomycetota</taxon>
        <taxon>Actinomycetes</taxon>
        <taxon>Streptosporangiales</taxon>
        <taxon>Thermomonosporaceae</taxon>
        <taxon>Actinomadura</taxon>
    </lineage>
</organism>
<dbReference type="AlphaFoldDB" id="A0A7D3VZ11"/>
<dbReference type="InterPro" id="IPR025164">
    <property type="entry name" value="Toastrack_DUF4097"/>
</dbReference>
<reference evidence="2 3" key="1">
    <citation type="submission" date="2020-05" db="EMBL/GenBank/DDBJ databases">
        <title>Actinomadura verrucosospora NRRL-B18236 (PFL_A860) Genome sequencing and assembly.</title>
        <authorList>
            <person name="Samborskyy M."/>
        </authorList>
    </citation>
    <scope>NUCLEOTIDE SEQUENCE [LARGE SCALE GENOMIC DNA]</scope>
    <source>
        <strain evidence="2 3">NRRL:B18236</strain>
    </source>
</reference>
<proteinExistence type="predicted"/>
<dbReference type="RefSeq" id="WP_173099300.1">
    <property type="nucleotide sequence ID" value="NZ_CP053892.1"/>
</dbReference>
<evidence type="ECO:0000259" key="1">
    <source>
        <dbReference type="Pfam" id="PF13349"/>
    </source>
</evidence>
<protein>
    <recommendedName>
        <fullName evidence="1">DUF4097 domain-containing protein</fullName>
    </recommendedName>
</protein>
<evidence type="ECO:0000313" key="2">
    <source>
        <dbReference type="EMBL" id="QKG25739.1"/>
    </source>
</evidence>
<evidence type="ECO:0000313" key="3">
    <source>
        <dbReference type="Proteomes" id="UP000501240"/>
    </source>
</evidence>
<gene>
    <name evidence="2" type="ORF">ACTIVE_7391</name>
</gene>
<name>A0A7D3VZ11_ACTVE</name>
<dbReference type="Proteomes" id="UP000501240">
    <property type="component" value="Chromosome"/>
</dbReference>
<keyword evidence="3" id="KW-1185">Reference proteome</keyword>